<evidence type="ECO:0000259" key="20">
    <source>
        <dbReference type="PROSITE" id="PS50948"/>
    </source>
</evidence>
<proteinExistence type="inferred from homology"/>
<evidence type="ECO:0000259" key="18">
    <source>
        <dbReference type="PROSITE" id="PS50011"/>
    </source>
</evidence>
<feature type="domain" description="Apple" evidence="20">
    <location>
        <begin position="350"/>
        <end position="430"/>
    </location>
</feature>
<dbReference type="SMART" id="SM00473">
    <property type="entry name" value="PAN_AP"/>
    <property type="match status" value="1"/>
</dbReference>
<evidence type="ECO:0000256" key="6">
    <source>
        <dbReference type="ARBA" id="ARBA00022741"/>
    </source>
</evidence>
<dbReference type="GO" id="GO:0005524">
    <property type="term" value="F:ATP binding"/>
    <property type="evidence" value="ECO:0007669"/>
    <property type="project" value="UniProtKB-KW"/>
</dbReference>
<dbReference type="FunFam" id="3.30.200.20:FF:000195">
    <property type="entry name" value="G-type lectin S-receptor-like serine/threonine-protein kinase"/>
    <property type="match status" value="1"/>
</dbReference>
<dbReference type="CDD" id="cd01098">
    <property type="entry name" value="PAN_AP_plant"/>
    <property type="match status" value="1"/>
</dbReference>
<dbReference type="Gene3D" id="1.10.510.10">
    <property type="entry name" value="Transferase(Phosphotransferase) domain 1"/>
    <property type="match status" value="1"/>
</dbReference>
<evidence type="ECO:0000256" key="1">
    <source>
        <dbReference type="ARBA" id="ARBA00004479"/>
    </source>
</evidence>
<comment type="subcellular location">
    <subcellularLocation>
        <location evidence="1">Membrane</location>
        <topology evidence="1">Single-pass type I membrane protein</topology>
    </subcellularLocation>
</comment>
<dbReference type="SMART" id="SM00220">
    <property type="entry name" value="S_TKc"/>
    <property type="match status" value="1"/>
</dbReference>
<feature type="domain" description="Protein kinase" evidence="18">
    <location>
        <begin position="516"/>
        <end position="803"/>
    </location>
</feature>
<dbReference type="InterPro" id="IPR036426">
    <property type="entry name" value="Bulb-type_lectin_dom_sf"/>
</dbReference>
<keyword evidence="7 15" id="KW-0418">Kinase</keyword>
<dbReference type="SMART" id="SM00108">
    <property type="entry name" value="B_lectin"/>
    <property type="match status" value="1"/>
</dbReference>
<evidence type="ECO:0000256" key="8">
    <source>
        <dbReference type="ARBA" id="ARBA00022840"/>
    </source>
</evidence>
<dbReference type="PANTHER" id="PTHR32444:SF183">
    <property type="entry name" value="APPLE DOMAIN-CONTAINING PROTEIN"/>
    <property type="match status" value="1"/>
</dbReference>
<keyword evidence="22" id="KW-1185">Reference proteome</keyword>
<dbReference type="Pfam" id="PF01453">
    <property type="entry name" value="B_lectin"/>
    <property type="match status" value="1"/>
</dbReference>
<dbReference type="Proteomes" id="UP001152484">
    <property type="component" value="Unassembled WGS sequence"/>
</dbReference>
<keyword evidence="12" id="KW-0325">Glycoprotein</keyword>
<keyword evidence="3 15" id="KW-0808">Transferase</keyword>
<dbReference type="GO" id="GO:0004674">
    <property type="term" value="F:protein serine/threonine kinase activity"/>
    <property type="evidence" value="ECO:0007669"/>
    <property type="project" value="UniProtKB-KW"/>
</dbReference>
<evidence type="ECO:0000313" key="22">
    <source>
        <dbReference type="Proteomes" id="UP001152484"/>
    </source>
</evidence>
<keyword evidence="8 15" id="KW-0067">ATP-binding</keyword>
<dbReference type="PROSITE" id="PS50011">
    <property type="entry name" value="PROTEIN_KINASE_DOM"/>
    <property type="match status" value="1"/>
</dbReference>
<evidence type="ECO:0000256" key="7">
    <source>
        <dbReference type="ARBA" id="ARBA00022777"/>
    </source>
</evidence>
<dbReference type="Gene3D" id="2.90.10.10">
    <property type="entry name" value="Bulb-type lectin domain"/>
    <property type="match status" value="1"/>
</dbReference>
<comment type="catalytic activity">
    <reaction evidence="14 15">
        <text>L-seryl-[protein] + ATP = O-phospho-L-seryl-[protein] + ADP + H(+)</text>
        <dbReference type="Rhea" id="RHEA:17989"/>
        <dbReference type="Rhea" id="RHEA-COMP:9863"/>
        <dbReference type="Rhea" id="RHEA-COMP:11604"/>
        <dbReference type="ChEBI" id="CHEBI:15378"/>
        <dbReference type="ChEBI" id="CHEBI:29999"/>
        <dbReference type="ChEBI" id="CHEBI:30616"/>
        <dbReference type="ChEBI" id="CHEBI:83421"/>
        <dbReference type="ChEBI" id="CHEBI:456216"/>
        <dbReference type="EC" id="2.7.11.1"/>
    </reaction>
</comment>
<dbReference type="Pfam" id="PF07714">
    <property type="entry name" value="PK_Tyr_Ser-Thr"/>
    <property type="match status" value="1"/>
</dbReference>
<dbReference type="InterPro" id="IPR021820">
    <property type="entry name" value="S-locus_recpt_kinase_C"/>
</dbReference>
<dbReference type="PIRSF" id="PIRSF000641">
    <property type="entry name" value="SRK"/>
    <property type="match status" value="1"/>
</dbReference>
<reference evidence="21" key="1">
    <citation type="submission" date="2022-07" db="EMBL/GenBank/DDBJ databases">
        <authorList>
            <person name="Macas J."/>
            <person name="Novak P."/>
            <person name="Neumann P."/>
        </authorList>
    </citation>
    <scope>NUCLEOTIDE SEQUENCE</scope>
</reference>
<dbReference type="EMBL" id="CAMAPE010000051">
    <property type="protein sequence ID" value="CAH9107858.1"/>
    <property type="molecule type" value="Genomic_DNA"/>
</dbReference>
<keyword evidence="5 17" id="KW-0732">Signal</keyword>
<accession>A0A9P0ZR81</accession>
<dbReference type="CDD" id="cd14066">
    <property type="entry name" value="STKc_IRAK"/>
    <property type="match status" value="1"/>
</dbReference>
<dbReference type="InterPro" id="IPR003609">
    <property type="entry name" value="Pan_app"/>
</dbReference>
<dbReference type="PROSITE" id="PS00108">
    <property type="entry name" value="PROTEIN_KINASE_ST"/>
    <property type="match status" value="1"/>
</dbReference>
<name>A0A9P0ZR81_CUSEU</name>
<dbReference type="EC" id="2.7.11.1" evidence="15"/>
<protein>
    <recommendedName>
        <fullName evidence="15">Receptor-like serine/threonine-protein kinase</fullName>
        <ecNumber evidence="15">2.7.11.1</ecNumber>
    </recommendedName>
</protein>
<keyword evidence="9 16" id="KW-1133">Transmembrane helix</keyword>
<keyword evidence="6 15" id="KW-0547">Nucleotide-binding</keyword>
<feature type="domain" description="Bulb-type lectin" evidence="19">
    <location>
        <begin position="38"/>
        <end position="154"/>
    </location>
</feature>
<evidence type="ECO:0000256" key="15">
    <source>
        <dbReference type="PIRNR" id="PIRNR000641"/>
    </source>
</evidence>
<dbReference type="Pfam" id="PF08276">
    <property type="entry name" value="PAN_2"/>
    <property type="match status" value="1"/>
</dbReference>
<dbReference type="InterPro" id="IPR024171">
    <property type="entry name" value="SRK-like_kinase"/>
</dbReference>
<comment type="catalytic activity">
    <reaction evidence="13 15">
        <text>L-threonyl-[protein] + ATP = O-phospho-L-threonyl-[protein] + ADP + H(+)</text>
        <dbReference type="Rhea" id="RHEA:46608"/>
        <dbReference type="Rhea" id="RHEA-COMP:11060"/>
        <dbReference type="Rhea" id="RHEA-COMP:11605"/>
        <dbReference type="ChEBI" id="CHEBI:15378"/>
        <dbReference type="ChEBI" id="CHEBI:30013"/>
        <dbReference type="ChEBI" id="CHEBI:30616"/>
        <dbReference type="ChEBI" id="CHEBI:61977"/>
        <dbReference type="ChEBI" id="CHEBI:456216"/>
        <dbReference type="EC" id="2.7.11.1"/>
    </reaction>
</comment>
<sequence>MNASINCFSLFFLLHFSLLFHKVPCAAIDSITLTLSVRDGDEESSIVSSNGTFELGFFSAGISSENRYVGIWYKSVSPRTVVWVANRQTPLNSKSGVLKLTKSGSLVLLDGATNRTIWSTNASRSVQNLTAQLLDSGNLVLKCAGDGRNGETENVLWQSFDNPTDTFLPGMNIGWNLVTGRDIYLTSWKSSEDPATGDYTYFMSHNGYPQNFMKRGSDVIYRSGPWNGLHFSGSSNSRQSPFYEIGFVYNGSQAYFTNRLLGSVITRATLNPNGVLERTTWVPRIRSWTIYLDVPADICDRYKLCGAYGQCNIQSSPLCECLDRFVPKNPAAWLAADWSSGCVRRTHLSCNAGEGFMKYSNIKLPDTQRVWFNRTMTLQECNAHCLKNCSCVAYSNIEVQNGGVGCFMWFGDLLDIRLAKVGQDIYIKLAAPELVSGVRSSGKKRKIILTLFPVAGVFFLTLFLVVYYLRSKKCLGLKRKVRRRHSKRDYSDKSNNGEFELPVFDLSTVNKATENFSIMSKIGEGGYGPVYKGILDNGQEIAVKRLSETSTQGDDEFKNEVLFIAKLQHRNLVKMLGCCIEGEEKLLIYEFMPNGSLDAFLFDEEPSRHLDWPKRFCIINGTARGLTYLHQDSRLRIIHRDLKASNILLDTNLEPKISDFGIARSFGGNEIEAKTNKIVGTYGYISPEYAVRGLYSVKSDVFSFGVLVLEIITGQRNTNFCQPESDDNLLGHAWKLHKEGRSMEILEPHLSDTPTLSTSEVLRSIHVALLCVQQRPEDRPNMSSVILMLNNEGVLPQPKQPGFFTEDNIACSRNHLISTNEMTITSLQPR</sequence>
<dbReference type="GO" id="GO:0016020">
    <property type="term" value="C:membrane"/>
    <property type="evidence" value="ECO:0007669"/>
    <property type="project" value="UniProtKB-SubCell"/>
</dbReference>
<evidence type="ECO:0000256" key="17">
    <source>
        <dbReference type="SAM" id="SignalP"/>
    </source>
</evidence>
<dbReference type="Gene3D" id="3.50.4.10">
    <property type="entry name" value="Hepatocyte Growth Factor"/>
    <property type="match status" value="1"/>
</dbReference>
<gene>
    <name evidence="21" type="ORF">CEURO_LOCUS17877</name>
</gene>
<keyword evidence="2 15" id="KW-0723">Serine/threonine-protein kinase</keyword>
<evidence type="ECO:0000256" key="2">
    <source>
        <dbReference type="ARBA" id="ARBA00022527"/>
    </source>
</evidence>
<comment type="similarity">
    <text evidence="15">Belongs to the protein kinase superfamily. Ser/Thr protein kinase family.</text>
</comment>
<dbReference type="CDD" id="cd00028">
    <property type="entry name" value="B_lectin"/>
    <property type="match status" value="1"/>
</dbReference>
<evidence type="ECO:0000256" key="12">
    <source>
        <dbReference type="ARBA" id="ARBA00023180"/>
    </source>
</evidence>
<evidence type="ECO:0000256" key="5">
    <source>
        <dbReference type="ARBA" id="ARBA00022729"/>
    </source>
</evidence>
<feature type="transmembrane region" description="Helical" evidence="16">
    <location>
        <begin position="447"/>
        <end position="469"/>
    </location>
</feature>
<dbReference type="InterPro" id="IPR001480">
    <property type="entry name" value="Bulb-type_lectin_dom"/>
</dbReference>
<dbReference type="PROSITE" id="PS50948">
    <property type="entry name" value="PAN"/>
    <property type="match status" value="1"/>
</dbReference>
<evidence type="ECO:0000256" key="13">
    <source>
        <dbReference type="ARBA" id="ARBA00047899"/>
    </source>
</evidence>
<dbReference type="SUPFAM" id="SSF51110">
    <property type="entry name" value="alpha-D-mannose-specific plant lectins"/>
    <property type="match status" value="1"/>
</dbReference>
<evidence type="ECO:0000256" key="14">
    <source>
        <dbReference type="ARBA" id="ARBA00048679"/>
    </source>
</evidence>
<dbReference type="OrthoDB" id="785331at2759"/>
<evidence type="ECO:0000313" key="21">
    <source>
        <dbReference type="EMBL" id="CAH9107858.1"/>
    </source>
</evidence>
<dbReference type="PROSITE" id="PS50927">
    <property type="entry name" value="BULB_LECTIN"/>
    <property type="match status" value="1"/>
</dbReference>
<dbReference type="Pfam" id="PF00954">
    <property type="entry name" value="S_locus_glycop"/>
    <property type="match status" value="1"/>
</dbReference>
<organism evidence="21 22">
    <name type="scientific">Cuscuta europaea</name>
    <name type="common">European dodder</name>
    <dbReference type="NCBI Taxonomy" id="41803"/>
    <lineage>
        <taxon>Eukaryota</taxon>
        <taxon>Viridiplantae</taxon>
        <taxon>Streptophyta</taxon>
        <taxon>Embryophyta</taxon>
        <taxon>Tracheophyta</taxon>
        <taxon>Spermatophyta</taxon>
        <taxon>Magnoliopsida</taxon>
        <taxon>eudicotyledons</taxon>
        <taxon>Gunneridae</taxon>
        <taxon>Pentapetalae</taxon>
        <taxon>asterids</taxon>
        <taxon>lamiids</taxon>
        <taxon>Solanales</taxon>
        <taxon>Convolvulaceae</taxon>
        <taxon>Cuscuteae</taxon>
        <taxon>Cuscuta</taxon>
        <taxon>Cuscuta subgen. Cuscuta</taxon>
    </lineage>
</organism>
<dbReference type="GO" id="GO:0048544">
    <property type="term" value="P:recognition of pollen"/>
    <property type="evidence" value="ECO:0007669"/>
    <property type="project" value="InterPro"/>
</dbReference>
<evidence type="ECO:0000256" key="3">
    <source>
        <dbReference type="ARBA" id="ARBA00022679"/>
    </source>
</evidence>
<dbReference type="InterPro" id="IPR001245">
    <property type="entry name" value="Ser-Thr/Tyr_kinase_cat_dom"/>
</dbReference>
<comment type="caution">
    <text evidence="21">The sequence shown here is derived from an EMBL/GenBank/DDBJ whole genome shotgun (WGS) entry which is preliminary data.</text>
</comment>
<evidence type="ECO:0000259" key="19">
    <source>
        <dbReference type="PROSITE" id="PS50927"/>
    </source>
</evidence>
<evidence type="ECO:0000256" key="16">
    <source>
        <dbReference type="SAM" id="Phobius"/>
    </source>
</evidence>
<evidence type="ECO:0000256" key="4">
    <source>
        <dbReference type="ARBA" id="ARBA00022692"/>
    </source>
</evidence>
<dbReference type="Pfam" id="PF11883">
    <property type="entry name" value="DUF3403"/>
    <property type="match status" value="1"/>
</dbReference>
<dbReference type="Gene3D" id="3.30.200.20">
    <property type="entry name" value="Phosphorylase Kinase, domain 1"/>
    <property type="match status" value="1"/>
</dbReference>
<keyword evidence="11" id="KW-1015">Disulfide bond</keyword>
<feature type="signal peptide" evidence="17">
    <location>
        <begin position="1"/>
        <end position="25"/>
    </location>
</feature>
<evidence type="ECO:0000256" key="9">
    <source>
        <dbReference type="ARBA" id="ARBA00022989"/>
    </source>
</evidence>
<dbReference type="InterPro" id="IPR000719">
    <property type="entry name" value="Prot_kinase_dom"/>
</dbReference>
<evidence type="ECO:0000256" key="11">
    <source>
        <dbReference type="ARBA" id="ARBA00023157"/>
    </source>
</evidence>
<keyword evidence="10 16" id="KW-0472">Membrane</keyword>
<evidence type="ECO:0000256" key="10">
    <source>
        <dbReference type="ARBA" id="ARBA00023136"/>
    </source>
</evidence>
<feature type="chain" id="PRO_5040163340" description="Receptor-like serine/threonine-protein kinase" evidence="17">
    <location>
        <begin position="26"/>
        <end position="830"/>
    </location>
</feature>
<dbReference type="SUPFAM" id="SSF56112">
    <property type="entry name" value="Protein kinase-like (PK-like)"/>
    <property type="match status" value="1"/>
</dbReference>
<dbReference type="AlphaFoldDB" id="A0A9P0ZR81"/>
<dbReference type="PANTHER" id="PTHR32444">
    <property type="entry name" value="BULB-TYPE LECTIN DOMAIN-CONTAINING PROTEIN"/>
    <property type="match status" value="1"/>
</dbReference>
<dbReference type="InterPro" id="IPR011009">
    <property type="entry name" value="Kinase-like_dom_sf"/>
</dbReference>
<dbReference type="InterPro" id="IPR000858">
    <property type="entry name" value="S_locus_glycoprot_dom"/>
</dbReference>
<keyword evidence="4 16" id="KW-0812">Transmembrane</keyword>
<dbReference type="InterPro" id="IPR008271">
    <property type="entry name" value="Ser/Thr_kinase_AS"/>
</dbReference>
<dbReference type="FunFam" id="1.10.510.10:FF:000060">
    <property type="entry name" value="G-type lectin S-receptor-like serine/threonine-protein kinase"/>
    <property type="match status" value="1"/>
</dbReference>
<dbReference type="FunFam" id="2.90.10.10:FF:000004">
    <property type="entry name" value="G-type lectin S-receptor-like serine/threonine-protein kinase"/>
    <property type="match status" value="1"/>
</dbReference>